<dbReference type="PANTHER" id="PTHR30349">
    <property type="entry name" value="PHAGE INTEGRASE-RELATED"/>
    <property type="match status" value="1"/>
</dbReference>
<dbReference type="InterPro" id="IPR050090">
    <property type="entry name" value="Tyrosine_recombinase_XerCD"/>
</dbReference>
<dbReference type="EMBL" id="JANIBJ010000091">
    <property type="protein sequence ID" value="MCQ8106471.1"/>
    <property type="molecule type" value="Genomic_DNA"/>
</dbReference>
<keyword evidence="3" id="KW-0233">DNA recombination</keyword>
<keyword evidence="2" id="KW-0238">DNA-binding</keyword>
<evidence type="ECO:0000313" key="6">
    <source>
        <dbReference type="Proteomes" id="UP001524499"/>
    </source>
</evidence>
<dbReference type="Pfam" id="PF00589">
    <property type="entry name" value="Phage_integrase"/>
    <property type="match status" value="1"/>
</dbReference>
<keyword evidence="6" id="KW-1185">Reference proteome</keyword>
<feature type="domain" description="Tyr recombinase" evidence="4">
    <location>
        <begin position="161"/>
        <end position="317"/>
    </location>
</feature>
<name>A0ABT1TMN3_9GAMM</name>
<dbReference type="InterPro" id="IPR002104">
    <property type="entry name" value="Integrase_catalytic"/>
</dbReference>
<evidence type="ECO:0000313" key="5">
    <source>
        <dbReference type="EMBL" id="MCQ8106471.1"/>
    </source>
</evidence>
<evidence type="ECO:0000256" key="2">
    <source>
        <dbReference type="ARBA" id="ARBA00023125"/>
    </source>
</evidence>
<dbReference type="PANTHER" id="PTHR30349:SF94">
    <property type="entry name" value="INTEGRASE_RECOMBINASE HI_1414-RELATED"/>
    <property type="match status" value="1"/>
</dbReference>
<dbReference type="Pfam" id="PF24624">
    <property type="entry name" value="Int_N"/>
    <property type="match status" value="1"/>
</dbReference>
<accession>A0ABT1TMN3</accession>
<dbReference type="CDD" id="cd00796">
    <property type="entry name" value="INT_Rci_Hp1_C"/>
    <property type="match status" value="1"/>
</dbReference>
<dbReference type="Proteomes" id="UP001524499">
    <property type="component" value="Unassembled WGS sequence"/>
</dbReference>
<dbReference type="Gene3D" id="1.10.443.10">
    <property type="entry name" value="Intergrase catalytic core"/>
    <property type="match status" value="1"/>
</dbReference>
<proteinExistence type="predicted"/>
<evidence type="ECO:0000259" key="4">
    <source>
        <dbReference type="PROSITE" id="PS51898"/>
    </source>
</evidence>
<reference evidence="5 6" key="1">
    <citation type="submission" date="2022-07" db="EMBL/GenBank/DDBJ databases">
        <title>Methylomonas rivi sp. nov., Methylomonas rosea sp. nov., Methylomonas aureus sp. nov. and Methylomonas subterranea sp. nov., four novel methanotrophs isolated from a freshwater creek and the deep terrestrial subsurface.</title>
        <authorList>
            <person name="Abin C."/>
            <person name="Sankaranarayanan K."/>
            <person name="Garner C."/>
            <person name="Sindelar R."/>
            <person name="Kotary K."/>
            <person name="Garner R."/>
            <person name="Barclay S."/>
            <person name="Lawson P."/>
            <person name="Krumholz L."/>
        </authorList>
    </citation>
    <scope>NUCLEOTIDE SEQUENCE [LARGE SCALE GENOMIC DNA]</scope>
    <source>
        <strain evidence="5 6">SURF-2</strain>
    </source>
</reference>
<dbReference type="InterPro" id="IPR010998">
    <property type="entry name" value="Integrase_recombinase_N"/>
</dbReference>
<comment type="caution">
    <text evidence="5">The sequence shown here is derived from an EMBL/GenBank/DDBJ whole genome shotgun (WGS) entry which is preliminary data.</text>
</comment>
<dbReference type="PROSITE" id="PS51898">
    <property type="entry name" value="TYR_RECOMBINASE"/>
    <property type="match status" value="1"/>
</dbReference>
<sequence>MATIRKLPSGSWQVQVRRKGESPISKSFSSKSLAEQWARSIESQIDHGCFVDRSEAERTTLGELIDRYLVEVTPTKKGSKQEAYRLSNLKKHLGSLVVASIQSKHIASYRDSRLKSGKSSGTVLRELCDVSHLFNVAIKDWGIPLVSNPARLVRKPPASKNRDRRLTPDEINELIRQLAETDEMISIVQLAIETGMRRSELLAMQWGNIDIKNRYVLLPDTKNGESRAVPLSSRAIEILEQLPKKAETVFITKPDSVSQAFHRACVRAGLDNLRFHDLRHEATSRLFEKGLNTMEVSSVTGHKTLGMLKRYTHLRAS</sequence>
<organism evidence="5 6">
    <name type="scientific">Methylomonas subterranea</name>
    <dbReference type="NCBI Taxonomy" id="2952225"/>
    <lineage>
        <taxon>Bacteria</taxon>
        <taxon>Pseudomonadati</taxon>
        <taxon>Pseudomonadota</taxon>
        <taxon>Gammaproteobacteria</taxon>
        <taxon>Methylococcales</taxon>
        <taxon>Methylococcaceae</taxon>
        <taxon>Methylomonas</taxon>
    </lineage>
</organism>
<dbReference type="InterPro" id="IPR011010">
    <property type="entry name" value="DNA_brk_join_enz"/>
</dbReference>
<evidence type="ECO:0000256" key="3">
    <source>
        <dbReference type="ARBA" id="ARBA00023172"/>
    </source>
</evidence>
<keyword evidence="1" id="KW-0229">DNA integration</keyword>
<dbReference type="InterPro" id="IPR057084">
    <property type="entry name" value="Int_N"/>
</dbReference>
<dbReference type="Gene3D" id="1.10.150.130">
    <property type="match status" value="1"/>
</dbReference>
<dbReference type="InterPro" id="IPR013762">
    <property type="entry name" value="Integrase-like_cat_sf"/>
</dbReference>
<gene>
    <name evidence="5" type="ORF">NP590_20405</name>
</gene>
<feature type="non-terminal residue" evidence="5">
    <location>
        <position position="317"/>
    </location>
</feature>
<evidence type="ECO:0000256" key="1">
    <source>
        <dbReference type="ARBA" id="ARBA00022908"/>
    </source>
</evidence>
<protein>
    <submittedName>
        <fullName evidence="5">Site-specific integrase</fullName>
    </submittedName>
</protein>
<dbReference type="RefSeq" id="WP_256604585.1">
    <property type="nucleotide sequence ID" value="NZ_JANIBJ010000091.1"/>
</dbReference>
<dbReference type="SUPFAM" id="SSF56349">
    <property type="entry name" value="DNA breaking-rejoining enzymes"/>
    <property type="match status" value="1"/>
</dbReference>